<gene>
    <name evidence="1" type="ORF">PMACD_LOCUS6361</name>
</gene>
<accession>A0A821RPC7</accession>
<comment type="caution">
    <text evidence="1">The sequence shown here is derived from an EMBL/GenBank/DDBJ whole genome shotgun (WGS) entry which is preliminary data.</text>
</comment>
<protein>
    <submittedName>
        <fullName evidence="1">Uncharacterized protein</fullName>
    </submittedName>
</protein>
<dbReference type="AlphaFoldDB" id="A0A821RPC7"/>
<proteinExistence type="predicted"/>
<dbReference type="Proteomes" id="UP000663880">
    <property type="component" value="Unassembled WGS sequence"/>
</dbReference>
<keyword evidence="2" id="KW-1185">Reference proteome</keyword>
<dbReference type="OrthoDB" id="6910278at2759"/>
<name>A0A821RPC7_9NEOP</name>
<dbReference type="EMBL" id="CAJOBZ010000014">
    <property type="protein sequence ID" value="CAF4843131.1"/>
    <property type="molecule type" value="Genomic_DNA"/>
</dbReference>
<sequence>MCSVWLWNAPNNIKNIELVFPIPGHSFLPADRVFGNVERELKRKEVIVQPEEYHNIFNKYGLVVQMEMVYDWKNALHDVIKPPGLWHFQFAQSKRFFINKNGNKVKVKGEPHYTSDFTQYKSILKRGKSFKDVLPLPVAKNNVIIKKYKISDVRKLLEKHYGSQWESHPELEYYKKIINEAIDDDIQENEPSCDPPTVDSYNIMI</sequence>
<organism evidence="1 2">
    <name type="scientific">Pieris macdunnoughi</name>
    <dbReference type="NCBI Taxonomy" id="345717"/>
    <lineage>
        <taxon>Eukaryota</taxon>
        <taxon>Metazoa</taxon>
        <taxon>Ecdysozoa</taxon>
        <taxon>Arthropoda</taxon>
        <taxon>Hexapoda</taxon>
        <taxon>Insecta</taxon>
        <taxon>Pterygota</taxon>
        <taxon>Neoptera</taxon>
        <taxon>Endopterygota</taxon>
        <taxon>Lepidoptera</taxon>
        <taxon>Glossata</taxon>
        <taxon>Ditrysia</taxon>
        <taxon>Papilionoidea</taxon>
        <taxon>Pieridae</taxon>
        <taxon>Pierinae</taxon>
        <taxon>Pieris</taxon>
    </lineage>
</organism>
<evidence type="ECO:0000313" key="2">
    <source>
        <dbReference type="Proteomes" id="UP000663880"/>
    </source>
</evidence>
<evidence type="ECO:0000313" key="1">
    <source>
        <dbReference type="EMBL" id="CAF4843131.1"/>
    </source>
</evidence>
<reference evidence="1" key="1">
    <citation type="submission" date="2021-02" db="EMBL/GenBank/DDBJ databases">
        <authorList>
            <person name="Steward A R."/>
        </authorList>
    </citation>
    <scope>NUCLEOTIDE SEQUENCE</scope>
</reference>